<proteinExistence type="predicted"/>
<organism evidence="1 2">
    <name type="scientific">Xenorhabdus yunnanensis</name>
    <dbReference type="NCBI Taxonomy" id="3025878"/>
    <lineage>
        <taxon>Bacteria</taxon>
        <taxon>Pseudomonadati</taxon>
        <taxon>Pseudomonadota</taxon>
        <taxon>Gammaproteobacteria</taxon>
        <taxon>Enterobacterales</taxon>
        <taxon>Morganellaceae</taxon>
        <taxon>Xenorhabdus</taxon>
    </lineage>
</organism>
<protein>
    <submittedName>
        <fullName evidence="1">Uncharacterized protein</fullName>
    </submittedName>
</protein>
<reference evidence="1 2" key="1">
    <citation type="submission" date="2023-02" db="EMBL/GenBank/DDBJ databases">
        <title>Entomopathogenic bacteria.</title>
        <authorList>
            <person name="Machado R.A."/>
        </authorList>
    </citation>
    <scope>NUCLEOTIDE SEQUENCE [LARGE SCALE GENOMIC DNA]</scope>
    <source>
        <strain evidence="1 2">XENO-10</strain>
    </source>
</reference>
<comment type="caution">
    <text evidence="1">The sequence shown here is derived from an EMBL/GenBank/DDBJ whole genome shotgun (WGS) entry which is preliminary data.</text>
</comment>
<evidence type="ECO:0000313" key="2">
    <source>
        <dbReference type="Proteomes" id="UP001217178"/>
    </source>
</evidence>
<name>A0ABT5LFD1_9GAMM</name>
<dbReference type="EMBL" id="JAQRFI010000022">
    <property type="protein sequence ID" value="MDC9589774.1"/>
    <property type="molecule type" value="Genomic_DNA"/>
</dbReference>
<evidence type="ECO:0000313" key="1">
    <source>
        <dbReference type="EMBL" id="MDC9589774.1"/>
    </source>
</evidence>
<keyword evidence="2" id="KW-1185">Reference proteome</keyword>
<accession>A0ABT5LFD1</accession>
<dbReference type="RefSeq" id="WP_273555090.1">
    <property type="nucleotide sequence ID" value="NZ_JAQRFI010000022.1"/>
</dbReference>
<gene>
    <name evidence="1" type="ORF">PSI23_10815</name>
</gene>
<dbReference type="Proteomes" id="UP001217178">
    <property type="component" value="Unassembled WGS sequence"/>
</dbReference>
<sequence length="186" mass="21357">MRHYTVETILTDMEKALSSVPKVTYSPIPLPIEMYEGTLGLELYYPLGKVKHLKDNDWDKLIFEARKKDIVVIGNKDDTRQCIQFCRGEFQTTMQDIYFEALDITPYDEGDQLFHEWQKLNISVTDLGKLLGVSVFYACCAPGGAHAGAEIPQHIVEQAKQAYLIISFRHHFRVINHRKHENNASS</sequence>